<dbReference type="EMBL" id="PUGF01000051">
    <property type="protein sequence ID" value="PRC90578.1"/>
    <property type="molecule type" value="Genomic_DNA"/>
</dbReference>
<proteinExistence type="predicted"/>
<organism evidence="1 2">
    <name type="scientific">Solimicrobium silvestre</name>
    <dbReference type="NCBI Taxonomy" id="2099400"/>
    <lineage>
        <taxon>Bacteria</taxon>
        <taxon>Pseudomonadati</taxon>
        <taxon>Pseudomonadota</taxon>
        <taxon>Betaproteobacteria</taxon>
        <taxon>Burkholderiales</taxon>
        <taxon>Oxalobacteraceae</taxon>
        <taxon>Solimicrobium</taxon>
    </lineage>
</organism>
<accession>A0A2S9GSB1</accession>
<keyword evidence="2" id="KW-1185">Reference proteome</keyword>
<reference evidence="1 2" key="1">
    <citation type="submission" date="2018-02" db="EMBL/GenBank/DDBJ databases">
        <title>Solimicrobium silvestre gen. nov., sp. nov., isolated from alpine forest soil.</title>
        <authorList>
            <person name="Margesin R."/>
            <person name="Albuquerque L."/>
            <person name="Zhang D.-C."/>
            <person name="Froufe H.J.C."/>
            <person name="Severino R."/>
            <person name="Roxo I."/>
            <person name="Egas C."/>
            <person name="Da Costa M.S."/>
        </authorList>
    </citation>
    <scope>NUCLEOTIDE SEQUENCE [LARGE SCALE GENOMIC DNA]</scope>
    <source>
        <strain evidence="1 2">S20-91</strain>
    </source>
</reference>
<sequence length="62" mass="6307">MLPDTVQIAVVAEVNVAASLALLVADTVNGAVPYDLPVNAANVIVWASLATTNDCATWVAAL</sequence>
<gene>
    <name evidence="1" type="ORF">S2091_4716</name>
</gene>
<comment type="caution">
    <text evidence="1">The sequence shown here is derived from an EMBL/GenBank/DDBJ whole genome shotgun (WGS) entry which is preliminary data.</text>
</comment>
<dbReference type="AlphaFoldDB" id="A0A2S9GSB1"/>
<dbReference type="Proteomes" id="UP000237839">
    <property type="component" value="Unassembled WGS sequence"/>
</dbReference>
<protein>
    <submittedName>
        <fullName evidence="1">Uncharacterized protein</fullName>
    </submittedName>
</protein>
<name>A0A2S9GSB1_9BURK</name>
<evidence type="ECO:0000313" key="1">
    <source>
        <dbReference type="EMBL" id="PRC90578.1"/>
    </source>
</evidence>
<evidence type="ECO:0000313" key="2">
    <source>
        <dbReference type="Proteomes" id="UP000237839"/>
    </source>
</evidence>